<comment type="caution">
    <text evidence="2">The sequence shown here is derived from an EMBL/GenBank/DDBJ whole genome shotgun (WGS) entry which is preliminary data.</text>
</comment>
<organism evidence="2 3">
    <name type="scientific">Thiorhodococcus mannitoliphagus</name>
    <dbReference type="NCBI Taxonomy" id="329406"/>
    <lineage>
        <taxon>Bacteria</taxon>
        <taxon>Pseudomonadati</taxon>
        <taxon>Pseudomonadota</taxon>
        <taxon>Gammaproteobacteria</taxon>
        <taxon>Chromatiales</taxon>
        <taxon>Chromatiaceae</taxon>
        <taxon>Thiorhodococcus</taxon>
    </lineage>
</organism>
<gene>
    <name evidence="2" type="ORF">G3480_18880</name>
</gene>
<dbReference type="RefSeq" id="WP_164655440.1">
    <property type="nucleotide sequence ID" value="NZ_JAAIJR010000095.1"/>
</dbReference>
<protein>
    <submittedName>
        <fullName evidence="2">Uncharacterized protein</fullName>
    </submittedName>
</protein>
<keyword evidence="3" id="KW-1185">Reference proteome</keyword>
<dbReference type="EMBL" id="JAAIJR010000095">
    <property type="protein sequence ID" value="NEX22344.1"/>
    <property type="molecule type" value="Genomic_DNA"/>
</dbReference>
<accession>A0A6P1E2U8</accession>
<proteinExistence type="predicted"/>
<dbReference type="AlphaFoldDB" id="A0A6P1E2U8"/>
<reference evidence="3" key="1">
    <citation type="journal article" date="2020" name="Microbiol. Resour. Announc.">
        <title>Draft Genome Sequences of Thiorhodococcus mannitoliphagus and Thiorhodococcus minor, Purple Sulfur Photosynthetic Bacteria in the Gammaproteobacterial Family Chromatiaceae.</title>
        <authorList>
            <person name="Aviles F.A."/>
            <person name="Meyer T.E."/>
            <person name="Kyndt J.A."/>
        </authorList>
    </citation>
    <scope>NUCLEOTIDE SEQUENCE [LARGE SCALE GENOMIC DNA]</scope>
    <source>
        <strain evidence="3">DSM 18266</strain>
    </source>
</reference>
<evidence type="ECO:0000313" key="2">
    <source>
        <dbReference type="EMBL" id="NEX22344.1"/>
    </source>
</evidence>
<sequence>MKSTHKINGWLAAAFALFAMPAAVTSPLAAEWSCIHASGGQIEYEDRIATTDRTHLGWGLDFEQSPGLYNWVHFAIPWTHGKTARFDALQFETGSVDAYVDQVHVYNLGERVKVFSDLDWSGNLQTRALDLGDNLTFSTLGISVGIAAGVEMMDHNFVFTGACAYSE</sequence>
<evidence type="ECO:0000256" key="1">
    <source>
        <dbReference type="SAM" id="SignalP"/>
    </source>
</evidence>
<feature type="signal peptide" evidence="1">
    <location>
        <begin position="1"/>
        <end position="29"/>
    </location>
</feature>
<name>A0A6P1E2U8_9GAMM</name>
<dbReference type="Proteomes" id="UP000471640">
    <property type="component" value="Unassembled WGS sequence"/>
</dbReference>
<evidence type="ECO:0000313" key="3">
    <source>
        <dbReference type="Proteomes" id="UP000471640"/>
    </source>
</evidence>
<keyword evidence="1" id="KW-0732">Signal</keyword>
<reference evidence="2 3" key="2">
    <citation type="submission" date="2020-02" db="EMBL/GenBank/DDBJ databases">
        <title>Genome sequences of Thiorhodococcus mannitoliphagus and Thiorhodococcus minor, purple sulfur photosynthetic bacteria in the gammaproteobacterial family, Chromatiaceae.</title>
        <authorList>
            <person name="Aviles F.A."/>
            <person name="Meyer T.E."/>
            <person name="Kyndt J.A."/>
        </authorList>
    </citation>
    <scope>NUCLEOTIDE SEQUENCE [LARGE SCALE GENOMIC DNA]</scope>
    <source>
        <strain evidence="2 3">DSM 18266</strain>
    </source>
</reference>
<feature type="chain" id="PRO_5026714170" evidence="1">
    <location>
        <begin position="30"/>
        <end position="167"/>
    </location>
</feature>